<protein>
    <submittedName>
        <fullName evidence="1">Uncharacterized protein</fullName>
    </submittedName>
</protein>
<sequence length="212" mass="24535">MMRTIPEQASCVQTSHQWEDIQHRQITGCPHKATFPRSAFPRVPSAVRVIPHRRTRKNRCGSWACKCIYCFPRYGGKYLAHQRKGEWPECVSASVHSSAAEIFAKLHALKTARVFGIPPNTVHKYEPRATRGFPSHTPSEQSLIQPTVPRWNRVSTYPVSRRYFTTKTLHPLWQWEATWEGGATFCGKNLIFISFYLLKTRNYKKIVFKKAC</sequence>
<evidence type="ECO:0000313" key="1">
    <source>
        <dbReference type="EMBL" id="GBN74286.1"/>
    </source>
</evidence>
<dbReference type="Proteomes" id="UP000499080">
    <property type="component" value="Unassembled WGS sequence"/>
</dbReference>
<proteinExistence type="predicted"/>
<comment type="caution">
    <text evidence="1">The sequence shown here is derived from an EMBL/GenBank/DDBJ whole genome shotgun (WGS) entry which is preliminary data.</text>
</comment>
<keyword evidence="2" id="KW-1185">Reference proteome</keyword>
<reference evidence="1 2" key="1">
    <citation type="journal article" date="2019" name="Sci. Rep.">
        <title>Orb-weaving spider Araneus ventricosus genome elucidates the spidroin gene catalogue.</title>
        <authorList>
            <person name="Kono N."/>
            <person name="Nakamura H."/>
            <person name="Ohtoshi R."/>
            <person name="Moran D.A.P."/>
            <person name="Shinohara A."/>
            <person name="Yoshida Y."/>
            <person name="Fujiwara M."/>
            <person name="Mori M."/>
            <person name="Tomita M."/>
            <person name="Arakawa K."/>
        </authorList>
    </citation>
    <scope>NUCLEOTIDE SEQUENCE [LARGE SCALE GENOMIC DNA]</scope>
</reference>
<accession>A0A4Y2RFT9</accession>
<name>A0A4Y2RFT9_ARAVE</name>
<organism evidence="1 2">
    <name type="scientific">Araneus ventricosus</name>
    <name type="common">Orbweaver spider</name>
    <name type="synonym">Epeira ventricosa</name>
    <dbReference type="NCBI Taxonomy" id="182803"/>
    <lineage>
        <taxon>Eukaryota</taxon>
        <taxon>Metazoa</taxon>
        <taxon>Ecdysozoa</taxon>
        <taxon>Arthropoda</taxon>
        <taxon>Chelicerata</taxon>
        <taxon>Arachnida</taxon>
        <taxon>Araneae</taxon>
        <taxon>Araneomorphae</taxon>
        <taxon>Entelegynae</taxon>
        <taxon>Araneoidea</taxon>
        <taxon>Araneidae</taxon>
        <taxon>Araneus</taxon>
    </lineage>
</organism>
<dbReference type="AlphaFoldDB" id="A0A4Y2RFT9"/>
<gene>
    <name evidence="1" type="ORF">AVEN_35321_1</name>
</gene>
<dbReference type="EMBL" id="BGPR01016835">
    <property type="protein sequence ID" value="GBN74286.1"/>
    <property type="molecule type" value="Genomic_DNA"/>
</dbReference>
<evidence type="ECO:0000313" key="2">
    <source>
        <dbReference type="Proteomes" id="UP000499080"/>
    </source>
</evidence>